<feature type="transmembrane region" description="Helical" evidence="1">
    <location>
        <begin position="45"/>
        <end position="66"/>
    </location>
</feature>
<keyword evidence="1" id="KW-0812">Transmembrane</keyword>
<keyword evidence="3" id="KW-1185">Reference proteome</keyword>
<keyword evidence="1" id="KW-0472">Membrane</keyword>
<sequence>MVRRAVVGLGAALLAGLLMGAVARLMMRLVSLASGRPAEFSLGGTVGILLAFVVLMVPGAVVASLWHGHGRSLLLVVGTGFLLVSGTGIAVEDLSTVEDLSAVRWLGVGAAGLGVYAAILALPVLTFRILTRGAGGSSQALRLGRTKPAG</sequence>
<dbReference type="RefSeq" id="WP_216941952.1">
    <property type="nucleotide sequence ID" value="NZ_CP077062.1"/>
</dbReference>
<evidence type="ECO:0000313" key="3">
    <source>
        <dbReference type="Proteomes" id="UP000683575"/>
    </source>
</evidence>
<dbReference type="Proteomes" id="UP000683575">
    <property type="component" value="Chromosome"/>
</dbReference>
<proteinExistence type="predicted"/>
<feature type="transmembrane region" description="Helical" evidence="1">
    <location>
        <begin position="103"/>
        <end position="125"/>
    </location>
</feature>
<dbReference type="EMBL" id="CP077062">
    <property type="protein sequence ID" value="QWZ10106.1"/>
    <property type="molecule type" value="Genomic_DNA"/>
</dbReference>
<dbReference type="AlphaFoldDB" id="A0A975T224"/>
<accession>A0A975T224</accession>
<reference evidence="2" key="1">
    <citation type="submission" date="2021-06" db="EMBL/GenBank/DDBJ databases">
        <title>Complete genome sequence of Nocardioides sp. G188.</title>
        <authorList>
            <person name="Im W.-T."/>
        </authorList>
    </citation>
    <scope>NUCLEOTIDE SEQUENCE</scope>
    <source>
        <strain evidence="2">G188</strain>
    </source>
</reference>
<evidence type="ECO:0000313" key="2">
    <source>
        <dbReference type="EMBL" id="QWZ10106.1"/>
    </source>
</evidence>
<name>A0A975T224_9ACTN</name>
<dbReference type="KEGG" id="nps:KRR39_10420"/>
<feature type="transmembrane region" description="Helical" evidence="1">
    <location>
        <begin position="73"/>
        <end position="91"/>
    </location>
</feature>
<keyword evidence="1" id="KW-1133">Transmembrane helix</keyword>
<organism evidence="2 3">
    <name type="scientific">Nocardioides panacis</name>
    <dbReference type="NCBI Taxonomy" id="2849501"/>
    <lineage>
        <taxon>Bacteria</taxon>
        <taxon>Bacillati</taxon>
        <taxon>Actinomycetota</taxon>
        <taxon>Actinomycetes</taxon>
        <taxon>Propionibacteriales</taxon>
        <taxon>Nocardioidaceae</taxon>
        <taxon>Nocardioides</taxon>
    </lineage>
</organism>
<protein>
    <submittedName>
        <fullName evidence="2">Uncharacterized protein</fullName>
    </submittedName>
</protein>
<gene>
    <name evidence="2" type="ORF">KRR39_10420</name>
</gene>
<evidence type="ECO:0000256" key="1">
    <source>
        <dbReference type="SAM" id="Phobius"/>
    </source>
</evidence>